<dbReference type="Pfam" id="PF12796">
    <property type="entry name" value="Ank_2"/>
    <property type="match status" value="1"/>
</dbReference>
<keyword evidence="3" id="KW-1185">Reference proteome</keyword>
<protein>
    <recommendedName>
        <fullName evidence="4">Ankyrin repeat domain-containing protein</fullName>
    </recommendedName>
</protein>
<gene>
    <name evidence="2" type="ORF">GCM10009111_33110</name>
</gene>
<dbReference type="SUPFAM" id="SSF48403">
    <property type="entry name" value="Ankyrin repeat"/>
    <property type="match status" value="1"/>
</dbReference>
<sequence length="571" mass="66382">MSIRFFTVVIIFIVFSNMSHSSSNSQDEWLEILQNQSLATTISSIKQQNLSIESEQSPLLQAAIIYQKIELLEFLYQQGGLSRKELLSGHQASTVQFKQVWEYLLYYDELMSNQQSKIPLKKYRREMYFPYLALNFRLSSEPSSPYFSQNSEWPNVLNAIIDYKEFNFNYPDVKAIDGCTFIIDKLKQHYDLASSDFANFMYTYTVHTCNEDFSDLKRHNNRDIVNDAQVRFTRLVKKRYPPALYEDINSKIDFISREIKDKQVLAEIDYLIALGYDDLKDVKMEHYKSQLDFNDPQMLVDLIKYDQSLMAYDKVVSRLIYKETSLEDKLTAATLYLDAIKQYGYRFQNGTLQHGMELSSIKAQAMFFQGLMLQHDYRYAKKIALNIMSQPNWQQHIDSQRFVSSILNSILKDNSMIMALLIKGLDLTQMKGELAKINSDLIIDGSSLLAFSIKSKRYDLANYLLKDKQQIEEANHAFSSLYFAIENNNKQLINKLLPITNTTTYQKRYGYPQLSLLHLAVINNDLPLIKQLIEKGVPRELVDRSGFTALDWAVKFNMQVVADYLAVKNSN</sequence>
<dbReference type="RefSeq" id="WP_343818929.1">
    <property type="nucleotide sequence ID" value="NZ_BAAAFA010000014.1"/>
</dbReference>
<comment type="caution">
    <text evidence="2">The sequence shown here is derived from an EMBL/GenBank/DDBJ whole genome shotgun (WGS) entry which is preliminary data.</text>
</comment>
<organism evidence="2 3">
    <name type="scientific">Colwellia asteriadis</name>
    <dbReference type="NCBI Taxonomy" id="517723"/>
    <lineage>
        <taxon>Bacteria</taxon>
        <taxon>Pseudomonadati</taxon>
        <taxon>Pseudomonadota</taxon>
        <taxon>Gammaproteobacteria</taxon>
        <taxon>Alteromonadales</taxon>
        <taxon>Colwelliaceae</taxon>
        <taxon>Colwellia</taxon>
    </lineage>
</organism>
<dbReference type="Gene3D" id="1.25.40.20">
    <property type="entry name" value="Ankyrin repeat-containing domain"/>
    <property type="match status" value="1"/>
</dbReference>
<dbReference type="EMBL" id="BAAAFA010000014">
    <property type="protein sequence ID" value="GAA0823444.1"/>
    <property type="molecule type" value="Genomic_DNA"/>
</dbReference>
<evidence type="ECO:0000256" key="1">
    <source>
        <dbReference type="PROSITE-ProRule" id="PRU00023"/>
    </source>
</evidence>
<dbReference type="PROSITE" id="PS50088">
    <property type="entry name" value="ANK_REPEAT"/>
    <property type="match status" value="1"/>
</dbReference>
<accession>A0ABN1LC30</accession>
<name>A0ABN1LC30_9GAMM</name>
<dbReference type="InterPro" id="IPR002110">
    <property type="entry name" value="Ankyrin_rpt"/>
</dbReference>
<evidence type="ECO:0000313" key="2">
    <source>
        <dbReference type="EMBL" id="GAA0823444.1"/>
    </source>
</evidence>
<dbReference type="InterPro" id="IPR036770">
    <property type="entry name" value="Ankyrin_rpt-contain_sf"/>
</dbReference>
<dbReference type="Proteomes" id="UP001500021">
    <property type="component" value="Unassembled WGS sequence"/>
</dbReference>
<proteinExistence type="predicted"/>
<reference evidence="2 3" key="1">
    <citation type="journal article" date="2019" name="Int. J. Syst. Evol. Microbiol.">
        <title>The Global Catalogue of Microorganisms (GCM) 10K type strain sequencing project: providing services to taxonomists for standard genome sequencing and annotation.</title>
        <authorList>
            <consortium name="The Broad Institute Genomics Platform"/>
            <consortium name="The Broad Institute Genome Sequencing Center for Infectious Disease"/>
            <person name="Wu L."/>
            <person name="Ma J."/>
        </authorList>
    </citation>
    <scope>NUCLEOTIDE SEQUENCE [LARGE SCALE GENOMIC DNA]</scope>
    <source>
        <strain evidence="2 3">JCM 15608</strain>
    </source>
</reference>
<evidence type="ECO:0008006" key="4">
    <source>
        <dbReference type="Google" id="ProtNLM"/>
    </source>
</evidence>
<keyword evidence="1" id="KW-0040">ANK repeat</keyword>
<evidence type="ECO:0000313" key="3">
    <source>
        <dbReference type="Proteomes" id="UP001500021"/>
    </source>
</evidence>
<feature type="repeat" description="ANK" evidence="1">
    <location>
        <begin position="512"/>
        <end position="544"/>
    </location>
</feature>
<dbReference type="SMART" id="SM00248">
    <property type="entry name" value="ANK"/>
    <property type="match status" value="4"/>
</dbReference>